<evidence type="ECO:0000256" key="1">
    <source>
        <dbReference type="SAM" id="Coils"/>
    </source>
</evidence>
<protein>
    <submittedName>
        <fullName evidence="2">Uncharacterized protein</fullName>
    </submittedName>
</protein>
<dbReference type="EMBL" id="LAZR01016034">
    <property type="protein sequence ID" value="KKM06273.1"/>
    <property type="molecule type" value="Genomic_DNA"/>
</dbReference>
<keyword evidence="1" id="KW-0175">Coiled coil</keyword>
<dbReference type="AlphaFoldDB" id="A0A0F9K4Y3"/>
<sequence>MVEELLAQIKVVAEARKVAELEAEAKKSAYKQWEEDYSIMLGMVAESMQAVVDAEALLRELTLKAYAETGEKAPAVGVSVKIFEVLRYDKDEAMKWGVEHRIALKLDTLTFEKIAKVEGLEFVTITEEPQAQIAQNLDKE</sequence>
<organism evidence="2">
    <name type="scientific">marine sediment metagenome</name>
    <dbReference type="NCBI Taxonomy" id="412755"/>
    <lineage>
        <taxon>unclassified sequences</taxon>
        <taxon>metagenomes</taxon>
        <taxon>ecological metagenomes</taxon>
    </lineage>
</organism>
<comment type="caution">
    <text evidence="2">The sequence shown here is derived from an EMBL/GenBank/DDBJ whole genome shotgun (WGS) entry which is preliminary data.</text>
</comment>
<accession>A0A0F9K4Y3</accession>
<reference evidence="2" key="1">
    <citation type="journal article" date="2015" name="Nature">
        <title>Complex archaea that bridge the gap between prokaryotes and eukaryotes.</title>
        <authorList>
            <person name="Spang A."/>
            <person name="Saw J.H."/>
            <person name="Jorgensen S.L."/>
            <person name="Zaremba-Niedzwiedzka K."/>
            <person name="Martijn J."/>
            <person name="Lind A.E."/>
            <person name="van Eijk R."/>
            <person name="Schleper C."/>
            <person name="Guy L."/>
            <person name="Ettema T.J."/>
        </authorList>
    </citation>
    <scope>NUCLEOTIDE SEQUENCE</scope>
</reference>
<evidence type="ECO:0000313" key="2">
    <source>
        <dbReference type="EMBL" id="KKM06273.1"/>
    </source>
</evidence>
<proteinExistence type="predicted"/>
<name>A0A0F9K4Y3_9ZZZZ</name>
<feature type="coiled-coil region" evidence="1">
    <location>
        <begin position="2"/>
        <end position="36"/>
    </location>
</feature>
<gene>
    <name evidence="2" type="ORF">LCGC14_1745660</name>
</gene>